<keyword evidence="1" id="KW-0472">Membrane</keyword>
<feature type="transmembrane region" description="Helical" evidence="1">
    <location>
        <begin position="7"/>
        <end position="26"/>
    </location>
</feature>
<evidence type="ECO:0000313" key="2">
    <source>
        <dbReference type="EMBL" id="TGD59481.1"/>
    </source>
</evidence>
<evidence type="ECO:0000313" key="3">
    <source>
        <dbReference type="Proteomes" id="UP000297407"/>
    </source>
</evidence>
<dbReference type="AlphaFoldDB" id="A0A4Z0LC67"/>
<accession>A0A4Z0LC67</accession>
<organism evidence="2 3">
    <name type="scientific">Flavobacterium humi</name>
    <dbReference type="NCBI Taxonomy" id="2562683"/>
    <lineage>
        <taxon>Bacteria</taxon>
        <taxon>Pseudomonadati</taxon>
        <taxon>Bacteroidota</taxon>
        <taxon>Flavobacteriia</taxon>
        <taxon>Flavobacteriales</taxon>
        <taxon>Flavobacteriaceae</taxon>
        <taxon>Flavobacterium</taxon>
    </lineage>
</organism>
<gene>
    <name evidence="2" type="ORF">E4635_00675</name>
</gene>
<dbReference type="OrthoDB" id="1436393at2"/>
<sequence length="179" mass="20864">MKKFFKIIGIIILTLLLGVIAFYLYWTDFGTKRILFQGPRKPKVEVPITYTIGWWANQKALTIDTLEIKVIESELNLFNSKSLISYNVAGQLICERHWQPKIKEIHISERINLDTLLHCDRIIEITPVIEVGENRKAKGSKSNFSFKNEHTIISNHWGINRIKFVCGNKEQIIELLQRK</sequence>
<dbReference type="RefSeq" id="WP_135524688.1">
    <property type="nucleotide sequence ID" value="NZ_SRLH01000001.1"/>
</dbReference>
<protein>
    <submittedName>
        <fullName evidence="2">Uncharacterized protein</fullName>
    </submittedName>
</protein>
<keyword evidence="3" id="KW-1185">Reference proteome</keyword>
<evidence type="ECO:0000256" key="1">
    <source>
        <dbReference type="SAM" id="Phobius"/>
    </source>
</evidence>
<keyword evidence="1" id="KW-0812">Transmembrane</keyword>
<reference evidence="2 3" key="1">
    <citation type="submission" date="2019-04" db="EMBL/GenBank/DDBJ databases">
        <title>Flavobacterium sp. strain DS2-A Genome sequencing and assembly.</title>
        <authorList>
            <person name="Kim I."/>
        </authorList>
    </citation>
    <scope>NUCLEOTIDE SEQUENCE [LARGE SCALE GENOMIC DNA]</scope>
    <source>
        <strain evidence="2 3">DS2-A</strain>
    </source>
</reference>
<dbReference type="EMBL" id="SRLH01000001">
    <property type="protein sequence ID" value="TGD59481.1"/>
    <property type="molecule type" value="Genomic_DNA"/>
</dbReference>
<name>A0A4Z0LC67_9FLAO</name>
<dbReference type="Proteomes" id="UP000297407">
    <property type="component" value="Unassembled WGS sequence"/>
</dbReference>
<proteinExistence type="predicted"/>
<keyword evidence="1" id="KW-1133">Transmembrane helix</keyword>
<comment type="caution">
    <text evidence="2">The sequence shown here is derived from an EMBL/GenBank/DDBJ whole genome shotgun (WGS) entry which is preliminary data.</text>
</comment>